<dbReference type="PANTHER" id="PTHR20905:SF1">
    <property type="entry name" value="AT07410P-RELATED"/>
    <property type="match status" value="1"/>
</dbReference>
<organism evidence="1 2">
    <name type="scientific">Seminavis robusta</name>
    <dbReference type="NCBI Taxonomy" id="568900"/>
    <lineage>
        <taxon>Eukaryota</taxon>
        <taxon>Sar</taxon>
        <taxon>Stramenopiles</taxon>
        <taxon>Ochrophyta</taxon>
        <taxon>Bacillariophyta</taxon>
        <taxon>Bacillariophyceae</taxon>
        <taxon>Bacillariophycidae</taxon>
        <taxon>Naviculales</taxon>
        <taxon>Naviculaceae</taxon>
        <taxon>Seminavis</taxon>
    </lineage>
</organism>
<accession>A0A9N8E9F6</accession>
<evidence type="ECO:0000313" key="1">
    <source>
        <dbReference type="EMBL" id="CAB9514234.1"/>
    </source>
</evidence>
<dbReference type="InterPro" id="IPR016181">
    <property type="entry name" value="Acyl_CoA_acyltransferase"/>
</dbReference>
<name>A0A9N8E9F6_9STRA</name>
<dbReference type="PANTHER" id="PTHR20905">
    <property type="entry name" value="N-ACETYLTRANSFERASE-RELATED"/>
    <property type="match status" value="1"/>
</dbReference>
<sequence length="251" mass="27786">MFIDTTSCPGFTIRVLNKSFLAENNNNNNKTPSHHHRDHLISMVATSFAEGEPCCKFLGITAELLQEHLVKALVDKTIEEELSLVCIDNETGSIVATMLNEDFYDTMNPDEEACEALARDLPEAIPIFALLEHLETRLVERRFGSTTGGVMKQREVLHAFMGATCKEYSGRGLASCLRKLTAEYAREAGFAHVVVEPTNPATQHIWTNKMGGTVECRLEAKDFIMPDGSKPFVSDTGSSMEKDAIIVMLTL</sequence>
<gene>
    <name evidence="1" type="ORF">SEMRO_640_G179930.1</name>
</gene>
<reference evidence="1" key="1">
    <citation type="submission" date="2020-06" db="EMBL/GenBank/DDBJ databases">
        <authorList>
            <consortium name="Plant Systems Biology data submission"/>
        </authorList>
    </citation>
    <scope>NUCLEOTIDE SEQUENCE</scope>
    <source>
        <strain evidence="1">D6</strain>
    </source>
</reference>
<dbReference type="SUPFAM" id="SSF55729">
    <property type="entry name" value="Acyl-CoA N-acyltransferases (Nat)"/>
    <property type="match status" value="1"/>
</dbReference>
<evidence type="ECO:0000313" key="2">
    <source>
        <dbReference type="Proteomes" id="UP001153069"/>
    </source>
</evidence>
<evidence type="ECO:0008006" key="3">
    <source>
        <dbReference type="Google" id="ProtNLM"/>
    </source>
</evidence>
<dbReference type="Proteomes" id="UP001153069">
    <property type="component" value="Unassembled WGS sequence"/>
</dbReference>
<dbReference type="GO" id="GO:0008080">
    <property type="term" value="F:N-acetyltransferase activity"/>
    <property type="evidence" value="ECO:0007669"/>
    <property type="project" value="TreeGrafter"/>
</dbReference>
<dbReference type="OrthoDB" id="8113373at2759"/>
<proteinExistence type="predicted"/>
<protein>
    <recommendedName>
        <fullName evidence="3">N-acetyltransferase domain-containing protein</fullName>
    </recommendedName>
</protein>
<dbReference type="AlphaFoldDB" id="A0A9N8E9F6"/>
<keyword evidence="2" id="KW-1185">Reference proteome</keyword>
<dbReference type="Gene3D" id="3.40.630.30">
    <property type="match status" value="1"/>
</dbReference>
<dbReference type="EMBL" id="CAICTM010000639">
    <property type="protein sequence ID" value="CAB9514234.1"/>
    <property type="molecule type" value="Genomic_DNA"/>
</dbReference>
<comment type="caution">
    <text evidence="1">The sequence shown here is derived from an EMBL/GenBank/DDBJ whole genome shotgun (WGS) entry which is preliminary data.</text>
</comment>